<dbReference type="OrthoDB" id="695084at2759"/>
<dbReference type="SMART" id="SM00292">
    <property type="entry name" value="BRCT"/>
    <property type="match status" value="1"/>
</dbReference>
<comment type="caution">
    <text evidence="2">The sequence shown here is derived from an EMBL/GenBank/DDBJ whole genome shotgun (WGS) entry which is preliminary data.</text>
</comment>
<dbReference type="PANTHER" id="PTHR47776:SF2">
    <property type="entry name" value="RING-TYPE E3 UBIQUITIN TRANSFERASE BRCA1"/>
    <property type="match status" value="1"/>
</dbReference>
<organism evidence="2 3">
    <name type="scientific">Coptis chinensis</name>
    <dbReference type="NCBI Taxonomy" id="261450"/>
    <lineage>
        <taxon>Eukaryota</taxon>
        <taxon>Viridiplantae</taxon>
        <taxon>Streptophyta</taxon>
        <taxon>Embryophyta</taxon>
        <taxon>Tracheophyta</taxon>
        <taxon>Spermatophyta</taxon>
        <taxon>Magnoliopsida</taxon>
        <taxon>Ranunculales</taxon>
        <taxon>Ranunculaceae</taxon>
        <taxon>Coptidoideae</taxon>
        <taxon>Coptis</taxon>
    </lineage>
</organism>
<dbReference type="PANTHER" id="PTHR47776">
    <property type="entry name" value="F5A8.9 PROTEIN"/>
    <property type="match status" value="1"/>
</dbReference>
<evidence type="ECO:0000259" key="1">
    <source>
        <dbReference type="PROSITE" id="PS50172"/>
    </source>
</evidence>
<evidence type="ECO:0000313" key="3">
    <source>
        <dbReference type="Proteomes" id="UP000631114"/>
    </source>
</evidence>
<keyword evidence="3" id="KW-1185">Reference proteome</keyword>
<evidence type="ECO:0000313" key="2">
    <source>
        <dbReference type="EMBL" id="KAF9624760.1"/>
    </source>
</evidence>
<dbReference type="InterPro" id="IPR036420">
    <property type="entry name" value="BRCT_dom_sf"/>
</dbReference>
<dbReference type="PROSITE" id="PS50172">
    <property type="entry name" value="BRCT"/>
    <property type="match status" value="1"/>
</dbReference>
<feature type="domain" description="BRCT" evidence="1">
    <location>
        <begin position="11"/>
        <end position="102"/>
    </location>
</feature>
<protein>
    <recommendedName>
        <fullName evidence="1">BRCT domain-containing protein</fullName>
    </recommendedName>
</protein>
<dbReference type="SUPFAM" id="SSF52113">
    <property type="entry name" value="BRCT domain"/>
    <property type="match status" value="1"/>
</dbReference>
<dbReference type="EMBL" id="JADFTS010000001">
    <property type="protein sequence ID" value="KAF9624760.1"/>
    <property type="molecule type" value="Genomic_DNA"/>
</dbReference>
<gene>
    <name evidence="2" type="ORF">IFM89_013841</name>
</gene>
<accession>A0A835M9Y2</accession>
<sequence length="361" mass="40294">MEDESTLSNKNGSKVVGGMESVIATVSGYHGSERFKLIKLINYTGASYVGAMTKSTTHLVCWEFEGRKYELAKSFGTKIVSHKWFEDCVEAGKRLPERHYMMKSGQQAGPILWEVPVAVDEKDDILTRKRGNVLCDMSNTSNGTQAVERNPESVWLDSHLLSENLSPMGTNVTYHNRGKSAACRTLKRGCRLSSKKCSIEQSLSGLREIQHGEPSTYSSTFSTRHERNAYSSIENPITAGPTRKSRLVKKECLQRHLGVFYHGFGSRIFPTEATLLINEGVAPVDDVPLQHGLSDSEDNYDRTQEVDSFKKNGFDMSFVQGYFFESITKVDSATSSDQKIYSQTIPYDSSATDIYVLRIGS</sequence>
<reference evidence="2 3" key="1">
    <citation type="submission" date="2020-10" db="EMBL/GenBank/DDBJ databases">
        <title>The Coptis chinensis genome and diversification of protoberbering-type alkaloids.</title>
        <authorList>
            <person name="Wang B."/>
            <person name="Shu S."/>
            <person name="Song C."/>
            <person name="Liu Y."/>
        </authorList>
    </citation>
    <scope>NUCLEOTIDE SEQUENCE [LARGE SCALE GENOMIC DNA]</scope>
    <source>
        <strain evidence="2">HL-2020</strain>
        <tissue evidence="2">Leaf</tissue>
    </source>
</reference>
<dbReference type="InterPro" id="IPR001357">
    <property type="entry name" value="BRCT_dom"/>
</dbReference>
<proteinExistence type="predicted"/>
<dbReference type="Gene3D" id="3.40.50.10190">
    <property type="entry name" value="BRCT domain"/>
    <property type="match status" value="1"/>
</dbReference>
<dbReference type="Proteomes" id="UP000631114">
    <property type="component" value="Unassembled WGS sequence"/>
</dbReference>
<dbReference type="Pfam" id="PF12738">
    <property type="entry name" value="PTCB-BRCT"/>
    <property type="match status" value="1"/>
</dbReference>
<dbReference type="AlphaFoldDB" id="A0A835M9Y2"/>
<name>A0A835M9Y2_9MAGN</name>